<dbReference type="EMBL" id="BOMS01000110">
    <property type="protein sequence ID" value="GIE70780.1"/>
    <property type="molecule type" value="Genomic_DNA"/>
</dbReference>
<accession>A0ABQ4BKK8</accession>
<proteinExistence type="predicted"/>
<dbReference type="RefSeq" id="WP_203828778.1">
    <property type="nucleotide sequence ID" value="NZ_BAAATY010000018.1"/>
</dbReference>
<reference evidence="1 2" key="1">
    <citation type="submission" date="2021-01" db="EMBL/GenBank/DDBJ databases">
        <title>Whole genome shotgun sequence of Actinoplanes palleronii NBRC 14916.</title>
        <authorList>
            <person name="Komaki H."/>
            <person name="Tamura T."/>
        </authorList>
    </citation>
    <scope>NUCLEOTIDE SEQUENCE [LARGE SCALE GENOMIC DNA]</scope>
    <source>
        <strain evidence="1 2">NBRC 14916</strain>
    </source>
</reference>
<gene>
    <name evidence="1" type="ORF">Apa02nite_068880</name>
</gene>
<dbReference type="Proteomes" id="UP000624709">
    <property type="component" value="Unassembled WGS sequence"/>
</dbReference>
<evidence type="ECO:0000313" key="1">
    <source>
        <dbReference type="EMBL" id="GIE70780.1"/>
    </source>
</evidence>
<organism evidence="1 2">
    <name type="scientific">Actinoplanes palleronii</name>
    <dbReference type="NCBI Taxonomy" id="113570"/>
    <lineage>
        <taxon>Bacteria</taxon>
        <taxon>Bacillati</taxon>
        <taxon>Actinomycetota</taxon>
        <taxon>Actinomycetes</taxon>
        <taxon>Micromonosporales</taxon>
        <taxon>Micromonosporaceae</taxon>
        <taxon>Actinoplanes</taxon>
    </lineage>
</organism>
<sequence length="72" mass="7478">MTNINPALRAHLDRELNGAIDGLLEKAALHDGKDIIEANVDLTNELLANLGLSQLAASAAALAIRLHRGGAA</sequence>
<name>A0ABQ4BKK8_9ACTN</name>
<comment type="caution">
    <text evidence="1">The sequence shown here is derived from an EMBL/GenBank/DDBJ whole genome shotgun (WGS) entry which is preliminary data.</text>
</comment>
<keyword evidence="2" id="KW-1185">Reference proteome</keyword>
<protein>
    <submittedName>
        <fullName evidence="1">Uncharacterized protein</fullName>
    </submittedName>
</protein>
<evidence type="ECO:0000313" key="2">
    <source>
        <dbReference type="Proteomes" id="UP000624709"/>
    </source>
</evidence>